<dbReference type="PANTHER" id="PTHR45458:SF3">
    <property type="entry name" value="CHAIN DEHYDROGENASE (ATSC), PUTATIVE-RELATED"/>
    <property type="match status" value="1"/>
</dbReference>
<dbReference type="GeneID" id="19157222"/>
<dbReference type="EMBL" id="AMWN01000002">
    <property type="protein sequence ID" value="EXJ93929.1"/>
    <property type="molecule type" value="Genomic_DNA"/>
</dbReference>
<protein>
    <recommendedName>
        <fullName evidence="3">NAD(P)-binding protein</fullName>
    </recommendedName>
</protein>
<dbReference type="InterPro" id="IPR002347">
    <property type="entry name" value="SDR_fam"/>
</dbReference>
<comment type="caution">
    <text evidence="1">The sequence shown here is derived from an EMBL/GenBank/DDBJ whole genome shotgun (WGS) entry which is preliminary data.</text>
</comment>
<dbReference type="HOGENOM" id="CLU_010194_9_2_1"/>
<dbReference type="eggNOG" id="KOG1611">
    <property type="taxonomic scope" value="Eukaryota"/>
</dbReference>
<dbReference type="Proteomes" id="UP000019484">
    <property type="component" value="Unassembled WGS sequence"/>
</dbReference>
<sequence length="273" mass="29268">MPSYVVTGASRGIGYGFIDYLSRDPSNTVIGLVRNKAATDERLAQDGFLEKRPNITILQADIIDGAALRAASHETAKITGGSLDYLINNAAYLSTVTSGKFLDEFEDDDDQRRILDDDLSQNFATNVGGVIKTINAFLPLIKKSAIKKVISISTGMADPDLVTQYGIWEAAPYSMSKAAMNMAVAKYGARYQDEGILFLALSPGVVATSAAQGEFFPGSDTLVPKLLKYAPDFKGPVTPLESVEMMLKVVESASVANGDTGAFIGHLGNKQWL</sequence>
<proteinExistence type="predicted"/>
<keyword evidence="2" id="KW-1185">Reference proteome</keyword>
<name>W9ZHH7_9EURO</name>
<organism evidence="1 2">
    <name type="scientific">Capronia coronata CBS 617.96</name>
    <dbReference type="NCBI Taxonomy" id="1182541"/>
    <lineage>
        <taxon>Eukaryota</taxon>
        <taxon>Fungi</taxon>
        <taxon>Dikarya</taxon>
        <taxon>Ascomycota</taxon>
        <taxon>Pezizomycotina</taxon>
        <taxon>Eurotiomycetes</taxon>
        <taxon>Chaetothyriomycetidae</taxon>
        <taxon>Chaetothyriales</taxon>
        <taxon>Herpotrichiellaceae</taxon>
        <taxon>Capronia</taxon>
    </lineage>
</organism>
<dbReference type="GO" id="GO:0016616">
    <property type="term" value="F:oxidoreductase activity, acting on the CH-OH group of donors, NAD or NADP as acceptor"/>
    <property type="evidence" value="ECO:0007669"/>
    <property type="project" value="TreeGrafter"/>
</dbReference>
<dbReference type="Pfam" id="PF00106">
    <property type="entry name" value="adh_short"/>
    <property type="match status" value="1"/>
</dbReference>
<dbReference type="AlphaFoldDB" id="W9ZHH7"/>
<gene>
    <name evidence="1" type="ORF">A1O1_02322</name>
</gene>
<reference evidence="1 2" key="1">
    <citation type="submission" date="2013-03" db="EMBL/GenBank/DDBJ databases">
        <title>The Genome Sequence of Capronia coronata CBS 617.96.</title>
        <authorList>
            <consortium name="The Broad Institute Genomics Platform"/>
            <person name="Cuomo C."/>
            <person name="de Hoog S."/>
            <person name="Gorbushina A."/>
            <person name="Walker B."/>
            <person name="Young S.K."/>
            <person name="Zeng Q."/>
            <person name="Gargeya S."/>
            <person name="Fitzgerald M."/>
            <person name="Haas B."/>
            <person name="Abouelleil A."/>
            <person name="Allen A.W."/>
            <person name="Alvarado L."/>
            <person name="Arachchi H.M."/>
            <person name="Berlin A.M."/>
            <person name="Chapman S.B."/>
            <person name="Gainer-Dewar J."/>
            <person name="Goldberg J."/>
            <person name="Griggs A."/>
            <person name="Gujja S."/>
            <person name="Hansen M."/>
            <person name="Howarth C."/>
            <person name="Imamovic A."/>
            <person name="Ireland A."/>
            <person name="Larimer J."/>
            <person name="McCowan C."/>
            <person name="Murphy C."/>
            <person name="Pearson M."/>
            <person name="Poon T.W."/>
            <person name="Priest M."/>
            <person name="Roberts A."/>
            <person name="Saif S."/>
            <person name="Shea T."/>
            <person name="Sisk P."/>
            <person name="Sykes S."/>
            <person name="Wortman J."/>
            <person name="Nusbaum C."/>
            <person name="Birren B."/>
        </authorList>
    </citation>
    <scope>NUCLEOTIDE SEQUENCE [LARGE SCALE GENOMIC DNA]</scope>
    <source>
        <strain evidence="1 2">CBS 617.96</strain>
    </source>
</reference>
<dbReference type="OrthoDB" id="7289984at2759"/>
<dbReference type="Gene3D" id="3.40.50.720">
    <property type="entry name" value="NAD(P)-binding Rossmann-like Domain"/>
    <property type="match status" value="1"/>
</dbReference>
<evidence type="ECO:0000313" key="2">
    <source>
        <dbReference type="Proteomes" id="UP000019484"/>
    </source>
</evidence>
<dbReference type="SUPFAM" id="SSF51735">
    <property type="entry name" value="NAD(P)-binding Rossmann-fold domains"/>
    <property type="match status" value="1"/>
</dbReference>
<dbReference type="PANTHER" id="PTHR45458">
    <property type="entry name" value="SHORT-CHAIN DEHYDROGENASE/REDUCTASE SDR"/>
    <property type="match status" value="1"/>
</dbReference>
<dbReference type="PRINTS" id="PR00081">
    <property type="entry name" value="GDHRDH"/>
</dbReference>
<dbReference type="InterPro" id="IPR052184">
    <property type="entry name" value="SDR_enzymes"/>
</dbReference>
<accession>W9ZHH7</accession>
<evidence type="ECO:0008006" key="3">
    <source>
        <dbReference type="Google" id="ProtNLM"/>
    </source>
</evidence>
<dbReference type="RefSeq" id="XP_007721423.1">
    <property type="nucleotide sequence ID" value="XM_007723233.1"/>
</dbReference>
<dbReference type="InterPro" id="IPR036291">
    <property type="entry name" value="NAD(P)-bd_dom_sf"/>
</dbReference>
<evidence type="ECO:0000313" key="1">
    <source>
        <dbReference type="EMBL" id="EXJ93929.1"/>
    </source>
</evidence>